<dbReference type="Pfam" id="PF00188">
    <property type="entry name" value="CAP"/>
    <property type="match status" value="1"/>
</dbReference>
<organism evidence="2 3">
    <name type="scientific">Tsuneonella aeria</name>
    <dbReference type="NCBI Taxonomy" id="1837929"/>
    <lineage>
        <taxon>Bacteria</taxon>
        <taxon>Pseudomonadati</taxon>
        <taxon>Pseudomonadota</taxon>
        <taxon>Alphaproteobacteria</taxon>
        <taxon>Sphingomonadales</taxon>
        <taxon>Erythrobacteraceae</taxon>
        <taxon>Tsuneonella</taxon>
    </lineage>
</organism>
<gene>
    <name evidence="2" type="ORF">GRI40_00950</name>
</gene>
<dbReference type="Gene3D" id="3.40.33.10">
    <property type="entry name" value="CAP"/>
    <property type="match status" value="1"/>
</dbReference>
<dbReference type="Proteomes" id="UP000439522">
    <property type="component" value="Unassembled WGS sequence"/>
</dbReference>
<dbReference type="InterPro" id="IPR018244">
    <property type="entry name" value="Allrgn_V5/Tpx1_CS"/>
</dbReference>
<dbReference type="EMBL" id="WTZA01000001">
    <property type="protein sequence ID" value="MXO73791.1"/>
    <property type="molecule type" value="Genomic_DNA"/>
</dbReference>
<dbReference type="SMART" id="SM00198">
    <property type="entry name" value="SCP"/>
    <property type="match status" value="1"/>
</dbReference>
<proteinExistence type="predicted"/>
<dbReference type="PANTHER" id="PTHR10334">
    <property type="entry name" value="CYSTEINE-RICH SECRETORY PROTEIN-RELATED"/>
    <property type="match status" value="1"/>
</dbReference>
<evidence type="ECO:0000259" key="1">
    <source>
        <dbReference type="SMART" id="SM00198"/>
    </source>
</evidence>
<dbReference type="PROSITE" id="PS01009">
    <property type="entry name" value="CRISP_1"/>
    <property type="match status" value="1"/>
</dbReference>
<dbReference type="OrthoDB" id="9794228at2"/>
<evidence type="ECO:0000313" key="2">
    <source>
        <dbReference type="EMBL" id="MXO73791.1"/>
    </source>
</evidence>
<feature type="domain" description="SCP" evidence="1">
    <location>
        <begin position="32"/>
        <end position="171"/>
    </location>
</feature>
<protein>
    <submittedName>
        <fullName evidence="2">SCP-like extracellular</fullName>
    </submittedName>
</protein>
<accession>A0A6I4T8Z1</accession>
<dbReference type="PRINTS" id="PR00838">
    <property type="entry name" value="V5ALLERGEN"/>
</dbReference>
<evidence type="ECO:0000313" key="3">
    <source>
        <dbReference type="Proteomes" id="UP000439522"/>
    </source>
</evidence>
<comment type="caution">
    <text evidence="2">The sequence shown here is derived from an EMBL/GenBank/DDBJ whole genome shotgun (WGS) entry which is preliminary data.</text>
</comment>
<dbReference type="PRINTS" id="PR00837">
    <property type="entry name" value="V5TPXLIKE"/>
</dbReference>
<sequence length="175" mass="18925">MRGFVFSAVAGAAIAVSGVPVGASGSVDSAASFAGRLLNAHNVERDRAQVPRLRWSRELARDADAWAQSLARKGRLEHARADQRRTMGENLWMGSAGYYSAEDMIGGFLAERAHFRPGAFPQVSRTGNWADVGHYTQVIWPSTQEIGCAVARGGQHDFLVCRYYPAGNMIGQTVG</sequence>
<dbReference type="InterPro" id="IPR035940">
    <property type="entry name" value="CAP_sf"/>
</dbReference>
<name>A0A6I4T8Z1_9SPHN</name>
<dbReference type="InterPro" id="IPR002413">
    <property type="entry name" value="V5_allergen-like"/>
</dbReference>
<dbReference type="SUPFAM" id="SSF55797">
    <property type="entry name" value="PR-1-like"/>
    <property type="match status" value="1"/>
</dbReference>
<dbReference type="InterPro" id="IPR001283">
    <property type="entry name" value="CRISP-related"/>
</dbReference>
<reference evidence="2 3" key="1">
    <citation type="submission" date="2019-12" db="EMBL/GenBank/DDBJ databases">
        <title>Genomic-based taxomic classification of the family Erythrobacteraceae.</title>
        <authorList>
            <person name="Xu L."/>
        </authorList>
    </citation>
    <scope>NUCLEOTIDE SEQUENCE [LARGE SCALE GENOMIC DNA]</scope>
    <source>
        <strain evidence="2 3">100921-2</strain>
    </source>
</reference>
<dbReference type="AlphaFoldDB" id="A0A6I4T8Z1"/>
<dbReference type="RefSeq" id="WP_160609611.1">
    <property type="nucleotide sequence ID" value="NZ_WTZA01000001.1"/>
</dbReference>
<dbReference type="PROSITE" id="PS01010">
    <property type="entry name" value="CRISP_2"/>
    <property type="match status" value="1"/>
</dbReference>
<dbReference type="InterPro" id="IPR014044">
    <property type="entry name" value="CAP_dom"/>
</dbReference>
<dbReference type="GO" id="GO:0005576">
    <property type="term" value="C:extracellular region"/>
    <property type="evidence" value="ECO:0007669"/>
    <property type="project" value="InterPro"/>
</dbReference>
<keyword evidence="3" id="KW-1185">Reference proteome</keyword>